<evidence type="ECO:0000313" key="5">
    <source>
        <dbReference type="Proteomes" id="UP000248557"/>
    </source>
</evidence>
<dbReference type="PANTHER" id="PTHR43479:SF11">
    <property type="entry name" value="ACREF_ENVCD OPERON REPRESSOR-RELATED"/>
    <property type="match status" value="1"/>
</dbReference>
<dbReference type="InterPro" id="IPR009057">
    <property type="entry name" value="Homeodomain-like_sf"/>
</dbReference>
<evidence type="ECO:0000259" key="3">
    <source>
        <dbReference type="PROSITE" id="PS50977"/>
    </source>
</evidence>
<dbReference type="GO" id="GO:0003677">
    <property type="term" value="F:DNA binding"/>
    <property type="evidence" value="ECO:0007669"/>
    <property type="project" value="UniProtKB-UniRule"/>
</dbReference>
<dbReference type="OMA" id="WRIINIE"/>
<feature type="domain" description="HTH tetR-type" evidence="3">
    <location>
        <begin position="4"/>
        <end position="64"/>
    </location>
</feature>
<evidence type="ECO:0000256" key="2">
    <source>
        <dbReference type="PROSITE-ProRule" id="PRU00335"/>
    </source>
</evidence>
<gene>
    <name evidence="4" type="ORF">CA615_04800</name>
</gene>
<dbReference type="InterPro" id="IPR050624">
    <property type="entry name" value="HTH-type_Tx_Regulator"/>
</dbReference>
<dbReference type="RefSeq" id="WP_011406558.1">
    <property type="nucleotide sequence ID" value="NZ_CAUHHK010000024.1"/>
</dbReference>
<dbReference type="SUPFAM" id="SSF46689">
    <property type="entry name" value="Homeodomain-like"/>
    <property type="match status" value="1"/>
</dbReference>
<dbReference type="PROSITE" id="PS50977">
    <property type="entry name" value="HTH_TETR_2"/>
    <property type="match status" value="1"/>
</dbReference>
<dbReference type="AlphaFoldDB" id="A0A328Q8V1"/>
<dbReference type="PANTHER" id="PTHR43479">
    <property type="entry name" value="ACREF/ENVCD OPERON REPRESSOR-RELATED"/>
    <property type="match status" value="1"/>
</dbReference>
<sequence length="214" mass="25872">MRQTNTKEKILQISIEKISKKGYDNVSIRSIARDVGIKESSIYNHYKNKEDILDKILKKFLDILEETSLESSDLKKNLDNIEQLYHYGSELFKKQLNNMEIIKIWRIINIEKYHNEKVRKFYKKHIISNPLKFWTNIFKTLLENEDIDEMEPYKLAEEFYYYALVRFDLIVLDSTYMSEDKLQEQLDYLFKQIEDYALKIFKNMDSAINEKHNI</sequence>
<dbReference type="PRINTS" id="PR00455">
    <property type="entry name" value="HTHTETR"/>
</dbReference>
<accession>A0A328Q8V1</accession>
<dbReference type="GeneID" id="3855959"/>
<feature type="DNA-binding region" description="H-T-H motif" evidence="2">
    <location>
        <begin position="27"/>
        <end position="46"/>
    </location>
</feature>
<evidence type="ECO:0000256" key="1">
    <source>
        <dbReference type="ARBA" id="ARBA00023125"/>
    </source>
</evidence>
<organism evidence="4 5">
    <name type="scientific">Methanosphaera stadtmanae</name>
    <dbReference type="NCBI Taxonomy" id="2317"/>
    <lineage>
        <taxon>Archaea</taxon>
        <taxon>Methanobacteriati</taxon>
        <taxon>Methanobacteriota</taxon>
        <taxon>Methanomada group</taxon>
        <taxon>Methanobacteria</taxon>
        <taxon>Methanobacteriales</taxon>
        <taxon>Methanobacteriaceae</taxon>
        <taxon>Methanosphaera</taxon>
    </lineage>
</organism>
<dbReference type="InterPro" id="IPR001647">
    <property type="entry name" value="HTH_TetR"/>
</dbReference>
<dbReference type="Gene3D" id="1.10.357.10">
    <property type="entry name" value="Tetracycline Repressor, domain 2"/>
    <property type="match status" value="1"/>
</dbReference>
<comment type="caution">
    <text evidence="4">The sequence shown here is derived from an EMBL/GenBank/DDBJ whole genome shotgun (WGS) entry which is preliminary data.</text>
</comment>
<name>A0A328Q8V1_9EURY</name>
<proteinExistence type="predicted"/>
<keyword evidence="1 2" id="KW-0238">DNA-binding</keyword>
<protein>
    <submittedName>
        <fullName evidence="4">TetR family transcriptional regulator</fullName>
    </submittedName>
</protein>
<dbReference type="Pfam" id="PF00440">
    <property type="entry name" value="TetR_N"/>
    <property type="match status" value="1"/>
</dbReference>
<dbReference type="Proteomes" id="UP000248557">
    <property type="component" value="Unassembled WGS sequence"/>
</dbReference>
<dbReference type="EMBL" id="NGJK01000060">
    <property type="protein sequence ID" value="RAP02958.1"/>
    <property type="molecule type" value="Genomic_DNA"/>
</dbReference>
<evidence type="ECO:0000313" key="4">
    <source>
        <dbReference type="EMBL" id="RAP02958.1"/>
    </source>
</evidence>
<reference evidence="4 5" key="1">
    <citation type="submission" date="2017-05" db="EMBL/GenBank/DDBJ databases">
        <title>Host range expansion of the Methanosphaera genus to humans and monogastric animals involves recent and extensive reduction in genome content.</title>
        <authorList>
            <person name="Hoedt E.C."/>
            <person name="Volmer J.G."/>
            <person name="Parks D.H."/>
            <person name="Rosewarne C.P."/>
            <person name="Denman S.E."/>
            <person name="Mcsweeney C.S."/>
            <person name="O Cuiv P."/>
            <person name="Hugenholtz P."/>
            <person name="Tyson G.W."/>
            <person name="Morrison M."/>
        </authorList>
    </citation>
    <scope>NUCLEOTIDE SEQUENCE [LARGE SCALE GENOMIC DNA]</scope>
    <source>
        <strain evidence="4 5">PA5</strain>
    </source>
</reference>